<proteinExistence type="predicted"/>
<keyword evidence="1" id="KW-0472">Membrane</keyword>
<accession>A0A9D8KF54</accession>
<feature type="transmembrane region" description="Helical" evidence="1">
    <location>
        <begin position="29"/>
        <end position="52"/>
    </location>
</feature>
<sequence length="108" mass="11796">MKRKYMSALLSGLLYPGAGQIANKEYLKGGFIIFLCTALFAAFMCILIMGYVSAFSDKEMFYGTAFDFLLEGLKRSGQPLLLSILGLVVVWVYAIADALIFGSDADEA</sequence>
<keyword evidence="1" id="KW-1133">Transmembrane helix</keyword>
<dbReference type="EMBL" id="JAFGIX010000033">
    <property type="protein sequence ID" value="MBN1572999.1"/>
    <property type="molecule type" value="Genomic_DNA"/>
</dbReference>
<name>A0A9D8KF54_9DELT</name>
<evidence type="ECO:0008006" key="4">
    <source>
        <dbReference type="Google" id="ProtNLM"/>
    </source>
</evidence>
<reference evidence="2" key="2">
    <citation type="submission" date="2021-01" db="EMBL/GenBank/DDBJ databases">
        <authorList>
            <person name="Hahn C.R."/>
            <person name="Youssef N.H."/>
            <person name="Elshahed M."/>
        </authorList>
    </citation>
    <scope>NUCLEOTIDE SEQUENCE</scope>
    <source>
        <strain evidence="2">Zod_Metabat.24</strain>
    </source>
</reference>
<reference evidence="2" key="1">
    <citation type="journal article" date="2021" name="Environ. Microbiol.">
        <title>Genomic characterization of three novel Desulfobacterota classes expand the metabolic and phylogenetic diversity of the phylum.</title>
        <authorList>
            <person name="Murphy C.L."/>
            <person name="Biggerstaff J."/>
            <person name="Eichhorn A."/>
            <person name="Ewing E."/>
            <person name="Shahan R."/>
            <person name="Soriano D."/>
            <person name="Stewart S."/>
            <person name="VanMol K."/>
            <person name="Walker R."/>
            <person name="Walters P."/>
            <person name="Elshahed M.S."/>
            <person name="Youssef N.H."/>
        </authorList>
    </citation>
    <scope>NUCLEOTIDE SEQUENCE</scope>
    <source>
        <strain evidence="2">Zod_Metabat.24</strain>
    </source>
</reference>
<organism evidence="2 3">
    <name type="scientific">Candidatus Zymogenus saltonus</name>
    <dbReference type="NCBI Taxonomy" id="2844893"/>
    <lineage>
        <taxon>Bacteria</taxon>
        <taxon>Deltaproteobacteria</taxon>
        <taxon>Candidatus Zymogenia</taxon>
        <taxon>Candidatus Zymogeniales</taxon>
        <taxon>Candidatus Zymogenaceae</taxon>
        <taxon>Candidatus Zymogenus</taxon>
    </lineage>
</organism>
<feature type="transmembrane region" description="Helical" evidence="1">
    <location>
        <begin position="80"/>
        <end position="101"/>
    </location>
</feature>
<keyword evidence="1" id="KW-0812">Transmembrane</keyword>
<protein>
    <recommendedName>
        <fullName evidence="4">DUF5683 domain-containing protein</fullName>
    </recommendedName>
</protein>
<evidence type="ECO:0000313" key="2">
    <source>
        <dbReference type="EMBL" id="MBN1572999.1"/>
    </source>
</evidence>
<evidence type="ECO:0000256" key="1">
    <source>
        <dbReference type="SAM" id="Phobius"/>
    </source>
</evidence>
<comment type="caution">
    <text evidence="2">The sequence shown here is derived from an EMBL/GenBank/DDBJ whole genome shotgun (WGS) entry which is preliminary data.</text>
</comment>
<evidence type="ECO:0000313" key="3">
    <source>
        <dbReference type="Proteomes" id="UP000809273"/>
    </source>
</evidence>
<gene>
    <name evidence="2" type="ORF">JW984_07380</name>
</gene>
<dbReference type="AlphaFoldDB" id="A0A9D8KF54"/>
<dbReference type="Proteomes" id="UP000809273">
    <property type="component" value="Unassembled WGS sequence"/>
</dbReference>